<protein>
    <submittedName>
        <fullName evidence="2">DNA repair exonuclease</fullName>
    </submittedName>
</protein>
<keyword evidence="2" id="KW-0540">Nuclease</keyword>
<feature type="domain" description="Calcineurin-like phosphoesterase" evidence="1">
    <location>
        <begin position="1"/>
        <end position="189"/>
    </location>
</feature>
<comment type="caution">
    <text evidence="2">The sequence shown here is derived from an EMBL/GenBank/DDBJ whole genome shotgun (WGS) entry which is preliminary data.</text>
</comment>
<proteinExistence type="predicted"/>
<keyword evidence="2" id="KW-0378">Hydrolase</keyword>
<reference evidence="2 3" key="1">
    <citation type="submission" date="2017-12" db="EMBL/GenBank/DDBJ databases">
        <title>Phylogenetic diversity of female urinary microbiome.</title>
        <authorList>
            <person name="Thomas-White K."/>
            <person name="Wolfe A.J."/>
        </authorList>
    </citation>
    <scope>NUCLEOTIDE SEQUENCE [LARGE SCALE GENOMIC DNA]</scope>
    <source>
        <strain evidence="2 3">UMB1298</strain>
    </source>
</reference>
<evidence type="ECO:0000259" key="1">
    <source>
        <dbReference type="Pfam" id="PF00149"/>
    </source>
</evidence>
<dbReference type="Pfam" id="PF00149">
    <property type="entry name" value="Metallophos"/>
    <property type="match status" value="1"/>
</dbReference>
<dbReference type="GO" id="GO:0004527">
    <property type="term" value="F:exonuclease activity"/>
    <property type="evidence" value="ECO:0007669"/>
    <property type="project" value="UniProtKB-KW"/>
</dbReference>
<dbReference type="PANTHER" id="PTHR30337">
    <property type="entry name" value="COMPONENT OF ATP-DEPENDENT DSDNA EXONUCLEASE"/>
    <property type="match status" value="1"/>
</dbReference>
<keyword evidence="2" id="KW-0269">Exonuclease</keyword>
<gene>
    <name evidence="2" type="ORF">CYJ76_07990</name>
</gene>
<accession>A0A2I1P9Q1</accession>
<dbReference type="Proteomes" id="UP000234206">
    <property type="component" value="Unassembled WGS sequence"/>
</dbReference>
<name>A0A2I1P9Q1_9MICO</name>
<dbReference type="SUPFAM" id="SSF56300">
    <property type="entry name" value="Metallo-dependent phosphatases"/>
    <property type="match status" value="1"/>
</dbReference>
<evidence type="ECO:0000313" key="3">
    <source>
        <dbReference type="Proteomes" id="UP000234206"/>
    </source>
</evidence>
<dbReference type="PIRSF" id="PIRSF033093">
    <property type="entry name" value="UCP_ML1119"/>
    <property type="match status" value="1"/>
</dbReference>
<evidence type="ECO:0000313" key="2">
    <source>
        <dbReference type="EMBL" id="PKZ41353.1"/>
    </source>
</evidence>
<organism evidence="2 3">
    <name type="scientific">Kytococcus schroeteri</name>
    <dbReference type="NCBI Taxonomy" id="138300"/>
    <lineage>
        <taxon>Bacteria</taxon>
        <taxon>Bacillati</taxon>
        <taxon>Actinomycetota</taxon>
        <taxon>Actinomycetes</taxon>
        <taxon>Micrococcales</taxon>
        <taxon>Kytococcaceae</taxon>
        <taxon>Kytococcus</taxon>
    </lineage>
</organism>
<dbReference type="InterPro" id="IPR029052">
    <property type="entry name" value="Metallo-depent_PP-like"/>
</dbReference>
<dbReference type="OrthoDB" id="9773856at2"/>
<dbReference type="Gene3D" id="3.60.21.10">
    <property type="match status" value="1"/>
</dbReference>
<dbReference type="InterPro" id="IPR014577">
    <property type="entry name" value="UCP033093_metalloPase"/>
</dbReference>
<dbReference type="InterPro" id="IPR050535">
    <property type="entry name" value="DNA_Repair-Maintenance_Comp"/>
</dbReference>
<dbReference type="EMBL" id="PKIZ01000014">
    <property type="protein sequence ID" value="PKZ41353.1"/>
    <property type="molecule type" value="Genomic_DNA"/>
</dbReference>
<dbReference type="PANTHER" id="PTHR30337:SF0">
    <property type="entry name" value="NUCLEASE SBCCD SUBUNIT D"/>
    <property type="match status" value="1"/>
</dbReference>
<sequence>MRFLQTSDWQWGMTRRWFSEADQARFTQARNDAVVRAGQVAAEHGCAFMVVAGDVFDSNQLGRDTVRRAMEALRQVPVDVYLLPGNHDALDAASIYDQEVFTGAGLGHVHVLRDSEPVTVAEGVELVGVPLTTNRPDRDVVAEVLDLLDPPADGVRRVLVAHGQLRELDPGHRVSALDGARMRRALDEGLVHWVALGDRHSRWADSSGRVHYSGAVEVTDFRDEHVGDVLVVDLGQGEEQPSCEVVHVGTWQMLQVSRQVDSADDVARLRAEWEAVENKSTVVLKHALTGTLTLTEDVALQELLEWAQDAFAAAFAWDRHTDVVVVPDDAELADIGIGGYVARAAQDLTDTAGAGGRDAVAASDALRLLYRYARGGARA</sequence>
<dbReference type="AlphaFoldDB" id="A0A2I1P9Q1"/>
<keyword evidence="3" id="KW-1185">Reference proteome</keyword>
<dbReference type="InterPro" id="IPR004843">
    <property type="entry name" value="Calcineurin-like_PHP"/>
</dbReference>
<dbReference type="RefSeq" id="WP_101849785.1">
    <property type="nucleotide sequence ID" value="NZ_PKIZ01000014.1"/>
</dbReference>